<protein>
    <submittedName>
        <fullName evidence="2">Uncharacterized protein</fullName>
    </submittedName>
</protein>
<dbReference type="AlphaFoldDB" id="A0AAV1I049"/>
<dbReference type="Pfam" id="PF05755">
    <property type="entry name" value="REF"/>
    <property type="match status" value="1"/>
</dbReference>
<evidence type="ECO:0000313" key="3">
    <source>
        <dbReference type="Proteomes" id="UP001314263"/>
    </source>
</evidence>
<evidence type="ECO:0000256" key="1">
    <source>
        <dbReference type="ARBA" id="ARBA00009737"/>
    </source>
</evidence>
<name>A0AAV1I049_9CHLO</name>
<dbReference type="EMBL" id="CAUYUE010000004">
    <property type="protein sequence ID" value="CAK0763214.1"/>
    <property type="molecule type" value="Genomic_DNA"/>
</dbReference>
<sequence>MTAKETAEKKMNGYKRLGFVSDYTTFAWTKSTDIASGVYDYSKGFMPKSLSPTVEHWEKKVSEIGSPLLAKLHDNSDYMLHAVDDTVDTTLKKSGEYVDSSKKAVSSQVNSKMNLHTDNLKWFDEARGKFSSRLVGSVEYVKKEGFQGTAQTAVGLVANALEDAKQLPSYLNKETKELIHRLSEAYDKVKTYPAVQKLMATFQPSVDFAKDKYGKAHDVVVSNPRYAGVYKNLAGAVDKLSSTVKENKYYQATYSRISPYADPAYESIEPYVEAAHSHLKPVSMNGKA</sequence>
<dbReference type="InterPro" id="IPR008802">
    <property type="entry name" value="REF"/>
</dbReference>
<dbReference type="PANTHER" id="PTHR33732">
    <property type="entry name" value="REF/SRPP-LIKE PROTEIN OS05G0151300/LOC_OS05G05940"/>
    <property type="match status" value="1"/>
</dbReference>
<dbReference type="PANTHER" id="PTHR33732:SF3">
    <property type="entry name" value="OS07G0671800 PROTEIN"/>
    <property type="match status" value="1"/>
</dbReference>
<organism evidence="2 3">
    <name type="scientific">Coccomyxa viridis</name>
    <dbReference type="NCBI Taxonomy" id="1274662"/>
    <lineage>
        <taxon>Eukaryota</taxon>
        <taxon>Viridiplantae</taxon>
        <taxon>Chlorophyta</taxon>
        <taxon>core chlorophytes</taxon>
        <taxon>Trebouxiophyceae</taxon>
        <taxon>Trebouxiophyceae incertae sedis</taxon>
        <taxon>Coccomyxaceae</taxon>
        <taxon>Coccomyxa</taxon>
    </lineage>
</organism>
<dbReference type="Proteomes" id="UP001314263">
    <property type="component" value="Unassembled WGS sequence"/>
</dbReference>
<proteinExistence type="inferred from homology"/>
<comment type="caution">
    <text evidence="2">The sequence shown here is derived from an EMBL/GenBank/DDBJ whole genome shotgun (WGS) entry which is preliminary data.</text>
</comment>
<gene>
    <name evidence="2" type="ORF">CVIRNUC_003035</name>
</gene>
<accession>A0AAV1I049</accession>
<comment type="similarity">
    <text evidence="1">Belongs to the REF/SRPP family.</text>
</comment>
<evidence type="ECO:0000313" key="2">
    <source>
        <dbReference type="EMBL" id="CAK0763214.1"/>
    </source>
</evidence>
<reference evidence="2 3" key="1">
    <citation type="submission" date="2023-10" db="EMBL/GenBank/DDBJ databases">
        <authorList>
            <person name="Maclean D."/>
            <person name="Macfadyen A."/>
        </authorList>
    </citation>
    <scope>NUCLEOTIDE SEQUENCE [LARGE SCALE GENOMIC DNA]</scope>
</reference>
<keyword evidence="3" id="KW-1185">Reference proteome</keyword>